<comment type="subunit">
    <text evidence="1">Forms a heterodimer with UbiV.</text>
</comment>
<dbReference type="GO" id="GO:0046872">
    <property type="term" value="F:metal ion binding"/>
    <property type="evidence" value="ECO:0007669"/>
    <property type="project" value="UniProtKB-KW"/>
</dbReference>
<dbReference type="PANTHER" id="PTHR30217">
    <property type="entry name" value="PEPTIDASE U32 FAMILY"/>
    <property type="match status" value="1"/>
</dbReference>
<evidence type="ECO:0000256" key="1">
    <source>
        <dbReference type="HAMAP-Rule" id="MF_02232"/>
    </source>
</evidence>
<gene>
    <name evidence="1" type="primary">ubiU</name>
    <name evidence="3" type="ORF">SAMN04489707_102644</name>
</gene>
<dbReference type="GO" id="GO:0006508">
    <property type="term" value="P:proteolysis"/>
    <property type="evidence" value="ECO:0007669"/>
    <property type="project" value="UniProtKB-KW"/>
</dbReference>
<evidence type="ECO:0000313" key="4">
    <source>
        <dbReference type="Proteomes" id="UP000183656"/>
    </source>
</evidence>
<dbReference type="UniPathway" id="UPA00232"/>
<feature type="compositionally biased region" description="Low complexity" evidence="2">
    <location>
        <begin position="15"/>
        <end position="27"/>
    </location>
</feature>
<keyword evidence="3" id="KW-0378">Hydrolase</keyword>
<dbReference type="InterPro" id="IPR043692">
    <property type="entry name" value="UbiU"/>
</dbReference>
<sequence>MTHEASIIDPATVVGSSPGAPDAGAPPTRAPELVCPAGSLPALKAAIDGGADCVYLGLRDATNARNFAGLNFDEAAIRSGIAYAHARGRKVLLALNTYPQASNPGPWRAALDKAAAWGIDAVILADPGLMRYAADHHPQLRLHLSVQGSATNHDAINLYHQQFGIQRAVLPRVLSLEQVKQVVQRTPVEIEVFGFGSLCVMVEGRCALSSYATGESPNTHGVCSPAKFVRWQETPKGLESRLNGVLIDRYGHGENAGYPTLCKGRFDVGGEHNYYALEEPTSLNTLELLPQLVKMGVRAFKIEGRQRSPAYVAQVTQVWREAIDHCMAQGHLYAPKTAWMARLDQVAEGQQHTLGAYHRPWK</sequence>
<comment type="pathway">
    <text evidence="1">Cofactor biosynthesis; ubiquinone biosynthesis.</text>
</comment>
<reference evidence="3 4" key="1">
    <citation type="submission" date="2016-10" db="EMBL/GenBank/DDBJ databases">
        <authorList>
            <person name="de Groot N.N."/>
        </authorList>
    </citation>
    <scope>NUCLEOTIDE SEQUENCE [LARGE SCALE GENOMIC DNA]</scope>
    <source>
        <strain evidence="3 4">R-24608</strain>
    </source>
</reference>
<proteinExistence type="inferred from homology"/>
<comment type="cofactor">
    <cofactor evidence="1">
        <name>[4Fe-4S] cluster</name>
        <dbReference type="ChEBI" id="CHEBI:49883"/>
    </cofactor>
</comment>
<dbReference type="PROSITE" id="PS01276">
    <property type="entry name" value="PEPTIDASE_U32"/>
    <property type="match status" value="1"/>
</dbReference>
<keyword evidence="1" id="KW-0411">Iron-sulfur</keyword>
<feature type="binding site" evidence="1">
    <location>
        <position position="262"/>
    </location>
    <ligand>
        <name>[4Fe-4S] cluster</name>
        <dbReference type="ChEBI" id="CHEBI:49883"/>
    </ligand>
</feature>
<feature type="binding site" evidence="1">
    <location>
        <position position="223"/>
    </location>
    <ligand>
        <name>[4Fe-4S] cluster</name>
        <dbReference type="ChEBI" id="CHEBI:49883"/>
    </ligand>
</feature>
<dbReference type="GO" id="GO:0051539">
    <property type="term" value="F:4 iron, 4 sulfur cluster binding"/>
    <property type="evidence" value="ECO:0007669"/>
    <property type="project" value="UniProtKB-UniRule"/>
</dbReference>
<accession>A0A1I7JHS6</accession>
<dbReference type="GO" id="GO:0006744">
    <property type="term" value="P:ubiquinone biosynthetic process"/>
    <property type="evidence" value="ECO:0007669"/>
    <property type="project" value="UniProtKB-UniRule"/>
</dbReference>
<dbReference type="EMBL" id="FPBX01000026">
    <property type="protein sequence ID" value="SFU84708.1"/>
    <property type="molecule type" value="Genomic_DNA"/>
</dbReference>
<dbReference type="Proteomes" id="UP000183656">
    <property type="component" value="Unassembled WGS sequence"/>
</dbReference>
<dbReference type="STRING" id="343013.SAMN04489707_102644"/>
<keyword evidence="1" id="KW-0831">Ubiquinone biosynthesis</keyword>
<keyword evidence="4" id="KW-1185">Reference proteome</keyword>
<keyword evidence="1" id="KW-0479">Metal-binding</keyword>
<evidence type="ECO:0000313" key="3">
    <source>
        <dbReference type="EMBL" id="SFU84708.1"/>
    </source>
</evidence>
<feature type="region of interest" description="Disordered" evidence="2">
    <location>
        <begin position="1"/>
        <end position="29"/>
    </location>
</feature>
<dbReference type="Pfam" id="PF01136">
    <property type="entry name" value="Peptidase_U32"/>
    <property type="match status" value="1"/>
</dbReference>
<dbReference type="HAMAP" id="MF_02232">
    <property type="entry name" value="UbiU"/>
    <property type="match status" value="1"/>
</dbReference>
<comment type="function">
    <text evidence="1">Required for O(2)-independent ubiquinone (coenzyme Q) biosynthesis. Together with UbiV, is essential for the C6-hydroxylation reaction in the oxygen-independent ubiquinone biosynthesis pathway.</text>
</comment>
<keyword evidence="1" id="KW-0004">4Fe-4S</keyword>
<dbReference type="PANTHER" id="PTHR30217:SF3">
    <property type="entry name" value="UBIQUINONE BIOSYNTHESIS PROTEIN UBIU"/>
    <property type="match status" value="1"/>
</dbReference>
<dbReference type="GO" id="GO:0008233">
    <property type="term" value="F:peptidase activity"/>
    <property type="evidence" value="ECO:0007669"/>
    <property type="project" value="UniProtKB-KW"/>
</dbReference>
<feature type="binding site" evidence="1">
    <location>
        <position position="206"/>
    </location>
    <ligand>
        <name>[4Fe-4S] cluster</name>
        <dbReference type="ChEBI" id="CHEBI:49883"/>
    </ligand>
</feature>
<keyword evidence="1" id="KW-0408">Iron</keyword>
<organism evidence="3 4">
    <name type="scientific">Paenacidovorax caeni</name>
    <dbReference type="NCBI Taxonomy" id="343013"/>
    <lineage>
        <taxon>Bacteria</taxon>
        <taxon>Pseudomonadati</taxon>
        <taxon>Pseudomonadota</taxon>
        <taxon>Betaproteobacteria</taxon>
        <taxon>Burkholderiales</taxon>
        <taxon>Comamonadaceae</taxon>
        <taxon>Paenacidovorax</taxon>
    </lineage>
</organism>
<name>A0A1I7JHS6_9BURK</name>
<dbReference type="AlphaFoldDB" id="A0A1I7JHS6"/>
<comment type="similarity">
    <text evidence="1">Belongs to the peptidase U32 family. UbiU subfamily.</text>
</comment>
<evidence type="ECO:0000256" key="2">
    <source>
        <dbReference type="SAM" id="MobiDB-lite"/>
    </source>
</evidence>
<protein>
    <recommendedName>
        <fullName evidence="1">Ubiquinone biosynthesis protein UbiU</fullName>
    </recommendedName>
</protein>
<dbReference type="InterPro" id="IPR051454">
    <property type="entry name" value="RNA/ubiquinone_mod_enzymes"/>
</dbReference>
<dbReference type="InterPro" id="IPR001539">
    <property type="entry name" value="Peptidase_U32"/>
</dbReference>
<feature type="binding site" evidence="1">
    <location>
        <position position="199"/>
    </location>
    <ligand>
        <name>[4Fe-4S] cluster</name>
        <dbReference type="ChEBI" id="CHEBI:49883"/>
    </ligand>
</feature>
<keyword evidence="3" id="KW-0645">Protease</keyword>